<dbReference type="RefSeq" id="WP_088260217.1">
    <property type="nucleotide sequence ID" value="NZ_NIDE01000019.1"/>
</dbReference>
<dbReference type="Pfam" id="PF05193">
    <property type="entry name" value="Peptidase_M16_C"/>
    <property type="match status" value="2"/>
</dbReference>
<dbReference type="PROSITE" id="PS00143">
    <property type="entry name" value="INSULINASE"/>
    <property type="match status" value="1"/>
</dbReference>
<dbReference type="InterPro" id="IPR050361">
    <property type="entry name" value="MPP/UQCRC_Complex"/>
</dbReference>
<evidence type="ECO:0000313" key="7">
    <source>
        <dbReference type="EMBL" id="OWK35006.1"/>
    </source>
</evidence>
<dbReference type="GO" id="GO:0004222">
    <property type="term" value="F:metalloendopeptidase activity"/>
    <property type="evidence" value="ECO:0007669"/>
    <property type="project" value="InterPro"/>
</dbReference>
<evidence type="ECO:0000256" key="4">
    <source>
        <dbReference type="SAM" id="SignalP"/>
    </source>
</evidence>
<dbReference type="InterPro" id="IPR011765">
    <property type="entry name" value="Pept_M16_N"/>
</dbReference>
<name>A0A225DCH2_9BACT</name>
<dbReference type="AlphaFoldDB" id="A0A225DCH2"/>
<evidence type="ECO:0000256" key="1">
    <source>
        <dbReference type="ARBA" id="ARBA00001947"/>
    </source>
</evidence>
<organism evidence="7 8">
    <name type="scientific">Fimbriiglobus ruber</name>
    <dbReference type="NCBI Taxonomy" id="1908690"/>
    <lineage>
        <taxon>Bacteria</taxon>
        <taxon>Pseudomonadati</taxon>
        <taxon>Planctomycetota</taxon>
        <taxon>Planctomycetia</taxon>
        <taxon>Gemmatales</taxon>
        <taxon>Gemmataceae</taxon>
        <taxon>Fimbriiglobus</taxon>
    </lineage>
</organism>
<feature type="signal peptide" evidence="4">
    <location>
        <begin position="1"/>
        <end position="18"/>
    </location>
</feature>
<evidence type="ECO:0000256" key="2">
    <source>
        <dbReference type="ARBA" id="ARBA00007261"/>
    </source>
</evidence>
<comment type="caution">
    <text evidence="7">The sequence shown here is derived from an EMBL/GenBank/DDBJ whole genome shotgun (WGS) entry which is preliminary data.</text>
</comment>
<protein>
    <submittedName>
        <fullName evidence="7">Peptidase M16</fullName>
    </submittedName>
</protein>
<feature type="chain" id="PRO_5011968363" evidence="4">
    <location>
        <begin position="19"/>
        <end position="917"/>
    </location>
</feature>
<dbReference type="PANTHER" id="PTHR11851:SF49">
    <property type="entry name" value="MITOCHONDRIAL-PROCESSING PEPTIDASE SUBUNIT ALPHA"/>
    <property type="match status" value="1"/>
</dbReference>
<evidence type="ECO:0000256" key="3">
    <source>
        <dbReference type="RuleBase" id="RU004447"/>
    </source>
</evidence>
<comment type="cofactor">
    <cofactor evidence="1">
        <name>Zn(2+)</name>
        <dbReference type="ChEBI" id="CHEBI:29105"/>
    </cofactor>
</comment>
<keyword evidence="8" id="KW-1185">Reference proteome</keyword>
<dbReference type="GO" id="GO:0046872">
    <property type="term" value="F:metal ion binding"/>
    <property type="evidence" value="ECO:0007669"/>
    <property type="project" value="InterPro"/>
</dbReference>
<evidence type="ECO:0000313" key="8">
    <source>
        <dbReference type="Proteomes" id="UP000214646"/>
    </source>
</evidence>
<gene>
    <name evidence="7" type="ORF">FRUB_09848</name>
</gene>
<comment type="similarity">
    <text evidence="2 3">Belongs to the peptidase M16 family.</text>
</comment>
<evidence type="ECO:0000259" key="5">
    <source>
        <dbReference type="Pfam" id="PF00675"/>
    </source>
</evidence>
<evidence type="ECO:0000259" key="6">
    <source>
        <dbReference type="Pfam" id="PF05193"/>
    </source>
</evidence>
<dbReference type="PANTHER" id="PTHR11851">
    <property type="entry name" value="METALLOPROTEASE"/>
    <property type="match status" value="1"/>
</dbReference>
<accession>A0A225DCH2</accession>
<reference evidence="8" key="1">
    <citation type="submission" date="2017-06" db="EMBL/GenBank/DDBJ databases">
        <title>Genome analysis of Fimbriiglobus ruber SP5, the first member of the order Planctomycetales with confirmed chitinolytic capability.</title>
        <authorList>
            <person name="Ravin N.V."/>
            <person name="Rakitin A.L."/>
            <person name="Ivanova A.A."/>
            <person name="Beletsky A.V."/>
            <person name="Kulichevskaya I.S."/>
            <person name="Mardanov A.V."/>
            <person name="Dedysh S.N."/>
        </authorList>
    </citation>
    <scope>NUCLEOTIDE SEQUENCE [LARGE SCALE GENOMIC DNA]</scope>
    <source>
        <strain evidence="8">SP5</strain>
    </source>
</reference>
<dbReference type="EMBL" id="NIDE01000019">
    <property type="protein sequence ID" value="OWK35006.1"/>
    <property type="molecule type" value="Genomic_DNA"/>
</dbReference>
<dbReference type="SUPFAM" id="SSF63411">
    <property type="entry name" value="LuxS/MPP-like metallohydrolase"/>
    <property type="match status" value="4"/>
</dbReference>
<keyword evidence="4" id="KW-0732">Signal</keyword>
<dbReference type="InterPro" id="IPR007863">
    <property type="entry name" value="Peptidase_M16_C"/>
</dbReference>
<dbReference type="OrthoDB" id="9811314at2"/>
<dbReference type="InterPro" id="IPR011249">
    <property type="entry name" value="Metalloenz_LuxS/M16"/>
</dbReference>
<dbReference type="Pfam" id="PF00675">
    <property type="entry name" value="Peptidase_M16"/>
    <property type="match status" value="1"/>
</dbReference>
<dbReference type="GO" id="GO:0006508">
    <property type="term" value="P:proteolysis"/>
    <property type="evidence" value="ECO:0007669"/>
    <property type="project" value="InterPro"/>
</dbReference>
<sequence>MRLLLVAGWIFVGGVAAAAGPPVKVASIEGVTEYRLANGARVLLFPEASRPTVTVNMTVLVGSRHEGYGESGMAHLLEHLVFKGTPTHPEVPKALRDHGASFNGTTNSDRTNYFETMPATDENLEFGIAIECDRLVNSFVKREDLVSEMTVVRNEFERGENNPSSILNQRIYAAAYEWHNYGKSTIGNRTDIERVPIDNLQAFYKKYYQPDNVVLIVAGKFEEAKALALVEKHLGSIPKPTRTLDATYTEEPPQDGERTVTLRRVGAVGSVGVAYHVPAAAHPDWAPLSLLGGLVSQSPNGRLYKALVESKLATGAFAGSDNSHDAGLFFASASCPPESLDAVRDGLVSTLESLGDVAFTDDEVNKAKVRSKRSAEMLQSNSQAMATTLSSASSRGDWRLLFVQRDRVADVTAADVNRVARAYFQKPNRTVGVYIPAKEAQRLTVPTAPAIATVVNDYKGGTVGAAGEAFDPSPTNLDARLRVVTEGGLKAGLLAKKNRGETVSLVLTLHYGNEESLKGQTTAAGMLPGLMMAGTKKHDRQALREQLDALGIRIGVGAGGGGGRGGRGAGGGGGGGTVGQLTFSVEARRDTLPQALKLLGEILREPAFPAAEFETSKRRMSSMMAAGSTEPRTLAGNKLSRTLSPYSLEDVRYVPTLEETLDRVETVTLEQVRTLYETQVGGSHAELGVVGDFDPETTLRLVKGMLADWESKVPVKRLDHKVAPNVTGYKEDIVTPDKSNAEYLAGLSFPLSDGDPDYAALRIGNFIFGGSTLASRLGDRIRQKDGLSYGATSSFTASSRDPVASLTVTVSTNPANIDKVTAAVMEELQRFLKDGPTEVELTDAKRAFLEAQKVGRTGDGAIAGQIVSNLNIGRTFAHIAELEKAIQALTPAKVAGAFRKHVDPSRLVVIRAGDFKK</sequence>
<dbReference type="Gene3D" id="3.30.830.10">
    <property type="entry name" value="Metalloenzyme, LuxS/M16 peptidase-like"/>
    <property type="match status" value="4"/>
</dbReference>
<feature type="domain" description="Peptidase M16 C-terminal" evidence="6">
    <location>
        <begin position="667"/>
        <end position="847"/>
    </location>
</feature>
<dbReference type="Proteomes" id="UP000214646">
    <property type="component" value="Unassembled WGS sequence"/>
</dbReference>
<feature type="domain" description="Peptidase M16 C-terminal" evidence="6">
    <location>
        <begin position="197"/>
        <end position="368"/>
    </location>
</feature>
<proteinExistence type="inferred from homology"/>
<feature type="domain" description="Peptidase M16 N-terminal" evidence="5">
    <location>
        <begin position="45"/>
        <end position="187"/>
    </location>
</feature>
<dbReference type="InterPro" id="IPR001431">
    <property type="entry name" value="Pept_M16_Zn_BS"/>
</dbReference>